<reference evidence="2" key="1">
    <citation type="submission" date="2022-09" db="EMBL/GenBank/DDBJ databases">
        <title>Fusarium specimens isolated from Avocado Roots.</title>
        <authorList>
            <person name="Stajich J."/>
            <person name="Roper C."/>
            <person name="Heimlech-Rivalta G."/>
        </authorList>
    </citation>
    <scope>NUCLEOTIDE SEQUENCE</scope>
    <source>
        <strain evidence="2">CF00095</strain>
    </source>
</reference>
<dbReference type="PANTHER" id="PTHR35910:SF1">
    <property type="entry name" value="2EXR DOMAIN-CONTAINING PROTEIN"/>
    <property type="match status" value="1"/>
</dbReference>
<protein>
    <recommendedName>
        <fullName evidence="1">2EXR domain-containing protein</fullName>
    </recommendedName>
</protein>
<comment type="caution">
    <text evidence="2">The sequence shown here is derived from an EMBL/GenBank/DDBJ whole genome shotgun (WGS) entry which is preliminary data.</text>
</comment>
<dbReference type="InterPro" id="IPR045518">
    <property type="entry name" value="2EXR"/>
</dbReference>
<evidence type="ECO:0000259" key="1">
    <source>
        <dbReference type="Pfam" id="PF20150"/>
    </source>
</evidence>
<evidence type="ECO:0000313" key="2">
    <source>
        <dbReference type="EMBL" id="KAJ4122681.1"/>
    </source>
</evidence>
<dbReference type="Pfam" id="PF20150">
    <property type="entry name" value="2EXR"/>
    <property type="match status" value="1"/>
</dbReference>
<name>A0ABQ8R142_FUSEQ</name>
<dbReference type="EMBL" id="JAOQBH010000019">
    <property type="protein sequence ID" value="KAJ4122681.1"/>
    <property type="molecule type" value="Genomic_DNA"/>
</dbReference>
<sequence>MSSKTQTIQFSSLTQEIRDHIWALTLPSHRIFHLDKSHDGEQHAGAYTLQNTYQLPPALQICHESRKTALRQGFFFTPPHSNKSVYFIPETDILYFGRVECQRLKEKEHIDMPDSDKVLNVGFEWASFFEYDPDQSIVPARRYWRRVVECLYVQMPHLKTLNHISPVPVGKPQCEYRLTPLPGDTTVLWQGTNEEGKNGGAFVAAQWRDVTSFIEKTLEESERSPEILGWKLHASSNDSEDFSFNFEAFLRS</sequence>
<proteinExistence type="predicted"/>
<keyword evidence="3" id="KW-1185">Reference proteome</keyword>
<evidence type="ECO:0000313" key="3">
    <source>
        <dbReference type="Proteomes" id="UP001152024"/>
    </source>
</evidence>
<accession>A0ABQ8R142</accession>
<feature type="domain" description="2EXR" evidence="1">
    <location>
        <begin position="9"/>
        <end position="94"/>
    </location>
</feature>
<dbReference type="Proteomes" id="UP001152024">
    <property type="component" value="Unassembled WGS sequence"/>
</dbReference>
<organism evidence="2 3">
    <name type="scientific">Fusarium equiseti</name>
    <name type="common">Fusarium scirpi</name>
    <dbReference type="NCBI Taxonomy" id="61235"/>
    <lineage>
        <taxon>Eukaryota</taxon>
        <taxon>Fungi</taxon>
        <taxon>Dikarya</taxon>
        <taxon>Ascomycota</taxon>
        <taxon>Pezizomycotina</taxon>
        <taxon>Sordariomycetes</taxon>
        <taxon>Hypocreomycetidae</taxon>
        <taxon>Hypocreales</taxon>
        <taxon>Nectriaceae</taxon>
        <taxon>Fusarium</taxon>
        <taxon>Fusarium incarnatum-equiseti species complex</taxon>
    </lineage>
</organism>
<dbReference type="PANTHER" id="PTHR35910">
    <property type="entry name" value="2EXR DOMAIN-CONTAINING PROTEIN"/>
    <property type="match status" value="1"/>
</dbReference>
<gene>
    <name evidence="2" type="ORF">NW768_010118</name>
</gene>